<organism evidence="2">
    <name type="scientific">Anopheles atroparvus</name>
    <name type="common">European mosquito</name>
    <dbReference type="NCBI Taxonomy" id="41427"/>
    <lineage>
        <taxon>Eukaryota</taxon>
        <taxon>Metazoa</taxon>
        <taxon>Ecdysozoa</taxon>
        <taxon>Arthropoda</taxon>
        <taxon>Hexapoda</taxon>
        <taxon>Insecta</taxon>
        <taxon>Pterygota</taxon>
        <taxon>Neoptera</taxon>
        <taxon>Endopterygota</taxon>
        <taxon>Diptera</taxon>
        <taxon>Nematocera</taxon>
        <taxon>Culicoidea</taxon>
        <taxon>Culicidae</taxon>
        <taxon>Anophelinae</taxon>
        <taxon>Anopheles</taxon>
    </lineage>
</organism>
<feature type="compositionally biased region" description="Low complexity" evidence="1">
    <location>
        <begin position="202"/>
        <end position="218"/>
    </location>
</feature>
<dbReference type="STRING" id="41427.A0A182IL71"/>
<feature type="region of interest" description="Disordered" evidence="1">
    <location>
        <begin position="312"/>
        <end position="387"/>
    </location>
</feature>
<dbReference type="EnsemblMetazoa" id="AATE001232-RA">
    <property type="protein sequence ID" value="AATE001232-PA.1"/>
    <property type="gene ID" value="AATE001232"/>
</dbReference>
<proteinExistence type="predicted"/>
<evidence type="ECO:0000256" key="1">
    <source>
        <dbReference type="SAM" id="MobiDB-lite"/>
    </source>
</evidence>
<feature type="compositionally biased region" description="Basic and acidic residues" evidence="1">
    <location>
        <begin position="238"/>
        <end position="255"/>
    </location>
</feature>
<evidence type="ECO:0000313" key="2">
    <source>
        <dbReference type="EnsemblMetazoa" id="AATE001232-PA.1"/>
    </source>
</evidence>
<name>A0A182IL71_ANOAO</name>
<sequence length="527" mass="57159">LENSTPFPPGRVTPAKMRRFATSCLLVVALTVAVAFAIPASYEREKESDTSDEAEFIVVPLSHQRPTYFNRFPASSFDGFDGVVDTGDFGTIPARPVYFPSYNPFSWHLSGYLDDLMKRVRDRFAGSWNPFYGGDFIPSGPGVWPVDIPEDSSEDGPTNSTSTVKVIDGHKVVINDTYYTKKTNFGTSIFKVRVIDVKPVDEAPAGETPKPETPTETEVANRNGEDDEAKEAAPSTDAPKRDTELESSDEEKTTADDDNLNTIDTSNVDIDEAKESKEREALTDKSESSVQWAGLESFEGASLDSLADQKESLAQRNRANSELLDSSSEEDMLAESKASRSPLSDEWPQAVDDDSRRRIIVPTSQFDHRFNANQERPVSDEGSGGSTMYDLTNDININFRLATDRSITANPNAITFDPTAKPPTVVVQRDPFPAGPGAVFPGADGRPTVGFPSQQPGSGGPFFPMVGSFPGFPGVGGQFPVQPFPMQPPLFAVPIGPAAGGGRPTFGFAQNPQVPPFFFGNGQFGRP</sequence>
<feature type="region of interest" description="Disordered" evidence="1">
    <location>
        <begin position="435"/>
        <end position="454"/>
    </location>
</feature>
<reference evidence="2" key="1">
    <citation type="submission" date="2022-08" db="UniProtKB">
        <authorList>
            <consortium name="EnsemblMetazoa"/>
        </authorList>
    </citation>
    <scope>IDENTIFICATION</scope>
    <source>
        <strain evidence="2">EBRO</strain>
    </source>
</reference>
<dbReference type="AlphaFoldDB" id="A0A182IL71"/>
<accession>A0A182IL71</accession>
<dbReference type="EMBL" id="AXCP01008434">
    <property type="status" value="NOT_ANNOTATED_CDS"/>
    <property type="molecule type" value="Genomic_DNA"/>
</dbReference>
<protein>
    <submittedName>
        <fullName evidence="2">Uncharacterized protein</fullName>
    </submittedName>
</protein>
<dbReference type="VEuPathDB" id="VectorBase:AATE001232"/>
<feature type="compositionally biased region" description="Basic and acidic residues" evidence="1">
    <location>
        <begin position="271"/>
        <end position="287"/>
    </location>
</feature>
<feature type="region of interest" description="Disordered" evidence="1">
    <location>
        <begin position="201"/>
        <end position="290"/>
    </location>
</feature>
<feature type="region of interest" description="Disordered" evidence="1">
    <location>
        <begin position="144"/>
        <end position="163"/>
    </location>
</feature>